<dbReference type="PROSITE" id="PS50102">
    <property type="entry name" value="RRM"/>
    <property type="match status" value="1"/>
</dbReference>
<sequence>PPLPSSSSPSGQLLQLQQATQGAPTASNSFGLGTADLQALAALNQQSQVNQAAAAAGPPGMGNLGSAVLSATAGQHKLGLGNDALMQAYVGMPTPAGYTTPTLSSPQSTTPGFPVGAAHNYLYQKQRDATVHQKQREGPEGCNLFIYHLPNDVQDMDLVQMFQPFGSVISSKVFIDKHTNLSKCFGFVSYDNPLSAQSAIQAMNGFQIGTKRLKVQLKRPKDASKPY</sequence>
<comment type="caution">
    <text evidence="4">The sequence shown here is derived from an EMBL/GenBank/DDBJ whole genome shotgun (WGS) entry which is preliminary data.</text>
</comment>
<reference evidence="4" key="1">
    <citation type="submission" date="2023-03" db="EMBL/GenBank/DDBJ databases">
        <authorList>
            <person name="Steffen K."/>
            <person name="Cardenas P."/>
        </authorList>
    </citation>
    <scope>NUCLEOTIDE SEQUENCE</scope>
</reference>
<protein>
    <submittedName>
        <fullName evidence="4">CUGBP Elav-like family member 2</fullName>
    </submittedName>
</protein>
<dbReference type="InterPro" id="IPR000504">
    <property type="entry name" value="RRM_dom"/>
</dbReference>
<evidence type="ECO:0000256" key="2">
    <source>
        <dbReference type="PROSITE-ProRule" id="PRU00176"/>
    </source>
</evidence>
<gene>
    <name evidence="4" type="ORF">GBAR_LOCUS25330</name>
</gene>
<dbReference type="FunFam" id="3.30.70.330:FF:000016">
    <property type="entry name" value="CUGBP Elav-like family member 1 isoform 2"/>
    <property type="match status" value="1"/>
</dbReference>
<proteinExistence type="predicted"/>
<evidence type="ECO:0000313" key="4">
    <source>
        <dbReference type="EMBL" id="CAI8045805.1"/>
    </source>
</evidence>
<name>A0AA35XBY4_GEOBA</name>
<dbReference type="EMBL" id="CASHTH010003506">
    <property type="protein sequence ID" value="CAI8045805.1"/>
    <property type="molecule type" value="Genomic_DNA"/>
</dbReference>
<dbReference type="GO" id="GO:0005634">
    <property type="term" value="C:nucleus"/>
    <property type="evidence" value="ECO:0007669"/>
    <property type="project" value="TreeGrafter"/>
</dbReference>
<keyword evidence="1 2" id="KW-0694">RNA-binding</keyword>
<dbReference type="PANTHER" id="PTHR48025:SF1">
    <property type="entry name" value="RRM DOMAIN-CONTAINING PROTEIN"/>
    <property type="match status" value="1"/>
</dbReference>
<dbReference type="SUPFAM" id="SSF54928">
    <property type="entry name" value="RNA-binding domain, RBD"/>
    <property type="match status" value="1"/>
</dbReference>
<dbReference type="GO" id="GO:0003729">
    <property type="term" value="F:mRNA binding"/>
    <property type="evidence" value="ECO:0007669"/>
    <property type="project" value="TreeGrafter"/>
</dbReference>
<evidence type="ECO:0000313" key="5">
    <source>
        <dbReference type="Proteomes" id="UP001174909"/>
    </source>
</evidence>
<dbReference type="SMART" id="SM00360">
    <property type="entry name" value="RRM"/>
    <property type="match status" value="1"/>
</dbReference>
<evidence type="ECO:0000259" key="3">
    <source>
        <dbReference type="PROSITE" id="PS50102"/>
    </source>
</evidence>
<dbReference type="InterPro" id="IPR050502">
    <property type="entry name" value="Euk_RNA-bind_prot"/>
</dbReference>
<dbReference type="Proteomes" id="UP001174909">
    <property type="component" value="Unassembled WGS sequence"/>
</dbReference>
<dbReference type="Pfam" id="PF00076">
    <property type="entry name" value="RRM_1"/>
    <property type="match status" value="1"/>
</dbReference>
<keyword evidence="5" id="KW-1185">Reference proteome</keyword>
<feature type="domain" description="RRM" evidence="3">
    <location>
        <begin position="142"/>
        <end position="220"/>
    </location>
</feature>
<accession>A0AA35XBY4</accession>
<dbReference type="InterPro" id="IPR035979">
    <property type="entry name" value="RBD_domain_sf"/>
</dbReference>
<dbReference type="InterPro" id="IPR012677">
    <property type="entry name" value="Nucleotide-bd_a/b_plait_sf"/>
</dbReference>
<feature type="non-terminal residue" evidence="4">
    <location>
        <position position="1"/>
    </location>
</feature>
<dbReference type="Gene3D" id="3.30.70.330">
    <property type="match status" value="1"/>
</dbReference>
<dbReference type="PANTHER" id="PTHR48025">
    <property type="entry name" value="OS02G0815200 PROTEIN"/>
    <property type="match status" value="1"/>
</dbReference>
<dbReference type="AlphaFoldDB" id="A0AA35XBY4"/>
<organism evidence="4 5">
    <name type="scientific">Geodia barretti</name>
    <name type="common">Barrett's horny sponge</name>
    <dbReference type="NCBI Taxonomy" id="519541"/>
    <lineage>
        <taxon>Eukaryota</taxon>
        <taxon>Metazoa</taxon>
        <taxon>Porifera</taxon>
        <taxon>Demospongiae</taxon>
        <taxon>Heteroscleromorpha</taxon>
        <taxon>Tetractinellida</taxon>
        <taxon>Astrophorina</taxon>
        <taxon>Geodiidae</taxon>
        <taxon>Geodia</taxon>
    </lineage>
</organism>
<evidence type="ECO:0000256" key="1">
    <source>
        <dbReference type="ARBA" id="ARBA00022884"/>
    </source>
</evidence>